<evidence type="ECO:0000259" key="2">
    <source>
        <dbReference type="Pfam" id="PF14503"/>
    </source>
</evidence>
<feature type="domain" description="YhfZ helix-turn-helix" evidence="1">
    <location>
        <begin position="27"/>
        <end position="71"/>
    </location>
</feature>
<dbReference type="InterPro" id="IPR041444">
    <property type="entry name" value="HTH_41"/>
</dbReference>
<evidence type="ECO:0000259" key="1">
    <source>
        <dbReference type="Pfam" id="PF14502"/>
    </source>
</evidence>
<proteinExistence type="predicted"/>
<dbReference type="Gene3D" id="1.10.10.10">
    <property type="entry name" value="Winged helix-like DNA-binding domain superfamily/Winged helix DNA-binding domain"/>
    <property type="match status" value="1"/>
</dbReference>
<dbReference type="Pfam" id="PF14502">
    <property type="entry name" value="HTH_41"/>
    <property type="match status" value="1"/>
</dbReference>
<dbReference type="EMBL" id="BAWO01000045">
    <property type="protein sequence ID" value="GAJ40492.1"/>
    <property type="molecule type" value="Genomic_DNA"/>
</dbReference>
<protein>
    <recommendedName>
        <fullName evidence="5">GntR family transcriptional regulator</fullName>
    </recommendedName>
</protein>
<accession>A0A023DGW7</accession>
<dbReference type="AlphaFoldDB" id="A0A023DGW7"/>
<dbReference type="NCBIfam" id="NF041241">
    <property type="entry name" value="YhfZ_full"/>
    <property type="match status" value="1"/>
</dbReference>
<dbReference type="Pfam" id="PF14503">
    <property type="entry name" value="YhfZ_C"/>
    <property type="match status" value="1"/>
</dbReference>
<dbReference type="CDD" id="cd13533">
    <property type="entry name" value="PBP2_Yhfz"/>
    <property type="match status" value="1"/>
</dbReference>
<feature type="domain" description="Uncharacterised protein YhfZ C-terminal" evidence="2">
    <location>
        <begin position="77"/>
        <end position="306"/>
    </location>
</feature>
<evidence type="ECO:0008006" key="5">
    <source>
        <dbReference type="Google" id="ProtNLM"/>
    </source>
</evidence>
<reference evidence="3 4" key="1">
    <citation type="submission" date="2014-04" db="EMBL/GenBank/DDBJ databases">
        <title>Whole genome shotgun sequence of Geobacillus caldoxylosilyticus NBRC 107762.</title>
        <authorList>
            <person name="Hosoyama A."/>
            <person name="Hosoyama Y."/>
            <person name="Katano-Makiyama Y."/>
            <person name="Tsuchikane K."/>
            <person name="Ohji S."/>
            <person name="Ichikawa N."/>
            <person name="Yamazoe A."/>
            <person name="Fujita N."/>
        </authorList>
    </citation>
    <scope>NUCLEOTIDE SEQUENCE [LARGE SCALE GENOMIC DNA]</scope>
    <source>
        <strain evidence="3 4">NBRC 107762</strain>
    </source>
</reference>
<evidence type="ECO:0000313" key="3">
    <source>
        <dbReference type="EMBL" id="GAJ40492.1"/>
    </source>
</evidence>
<comment type="caution">
    <text evidence="3">The sequence shown here is derived from an EMBL/GenBank/DDBJ whole genome shotgun (WGS) entry which is preliminary data.</text>
</comment>
<dbReference type="SUPFAM" id="SSF46785">
    <property type="entry name" value="Winged helix' DNA-binding domain"/>
    <property type="match status" value="1"/>
</dbReference>
<dbReference type="OrthoDB" id="147067at2"/>
<gene>
    <name evidence="3" type="ORF">GCA01S_045_00210</name>
</gene>
<evidence type="ECO:0000313" key="4">
    <source>
        <dbReference type="Proteomes" id="UP000023561"/>
    </source>
</evidence>
<dbReference type="RefSeq" id="WP_042410277.1">
    <property type="nucleotide sequence ID" value="NZ_BAWO01000045.1"/>
</dbReference>
<dbReference type="Gene3D" id="3.40.190.10">
    <property type="entry name" value="Periplasmic binding protein-like II"/>
    <property type="match status" value="2"/>
</dbReference>
<dbReference type="SUPFAM" id="SSF53850">
    <property type="entry name" value="Periplasmic binding protein-like II"/>
    <property type="match status" value="1"/>
</dbReference>
<sequence length="306" mass="35084">MMENFYSKSGLTLKQVAEELLFYEPDERIPRISDLAEKFQVGRGTVQSALKILEETQSIRLESRGHLGTFLREKCVSNLLKFSGVDRVLAVMPLPYSKKYEGLASGLASEFSRLNLAFNIAFMRGAKPRLEGVKEGRYDFAIVSRFSALEEMKNDDGLMIALSFGKQTYVSKHAVIFSDPTKKRIENGFKIGIDTFSNDQKFLTYAETEGKNVEYVEMNYMHLLQHLKADTIDATIWNMDEIDTTLYHVEPLTSKKAIQYEKEMSEAVCVIRKSNRKVEYILKHLSKEKIVEIQRGVERGDVMPKY</sequence>
<name>A0A023DGW7_9BACL</name>
<keyword evidence="4" id="KW-1185">Reference proteome</keyword>
<dbReference type="Proteomes" id="UP000023561">
    <property type="component" value="Unassembled WGS sequence"/>
</dbReference>
<dbReference type="InterPro" id="IPR036390">
    <property type="entry name" value="WH_DNA-bd_sf"/>
</dbReference>
<dbReference type="InterPro" id="IPR036388">
    <property type="entry name" value="WH-like_DNA-bd_sf"/>
</dbReference>
<organism evidence="3 4">
    <name type="scientific">Parageobacillus caldoxylosilyticus NBRC 107762</name>
    <dbReference type="NCBI Taxonomy" id="1220594"/>
    <lineage>
        <taxon>Bacteria</taxon>
        <taxon>Bacillati</taxon>
        <taxon>Bacillota</taxon>
        <taxon>Bacilli</taxon>
        <taxon>Bacillales</taxon>
        <taxon>Anoxybacillaceae</taxon>
        <taxon>Saccharococcus</taxon>
    </lineage>
</organism>
<dbReference type="InterPro" id="IPR032791">
    <property type="entry name" value="YhfZ_C"/>
</dbReference>